<keyword evidence="3" id="KW-1185">Reference proteome</keyword>
<name>A0ABD5WEA9_9EURY</name>
<comment type="caution">
    <text evidence="2">The sequence shown here is derived from an EMBL/GenBank/DDBJ whole genome shotgun (WGS) entry which is preliminary data.</text>
</comment>
<protein>
    <submittedName>
        <fullName evidence="2">Uncharacterized protein</fullName>
    </submittedName>
</protein>
<dbReference type="Proteomes" id="UP001596407">
    <property type="component" value="Unassembled WGS sequence"/>
</dbReference>
<dbReference type="RefSeq" id="WP_382208443.1">
    <property type="nucleotide sequence ID" value="NZ_JBHSZH010000001.1"/>
</dbReference>
<evidence type="ECO:0000313" key="2">
    <source>
        <dbReference type="EMBL" id="MFC7078892.1"/>
    </source>
</evidence>
<dbReference type="EMBL" id="JBHSZH010000001">
    <property type="protein sequence ID" value="MFC7078892.1"/>
    <property type="molecule type" value="Genomic_DNA"/>
</dbReference>
<gene>
    <name evidence="2" type="ORF">ACFQJ6_00845</name>
</gene>
<sequence length="40" mass="4558">MRGRRVDLLEQNRDEDADALDELESVSEGGEFESFADRLS</sequence>
<feature type="compositionally biased region" description="Basic and acidic residues" evidence="1">
    <location>
        <begin position="1"/>
        <end position="14"/>
    </location>
</feature>
<feature type="compositionally biased region" description="Acidic residues" evidence="1">
    <location>
        <begin position="15"/>
        <end position="25"/>
    </location>
</feature>
<organism evidence="2 3">
    <name type="scientific">Halorussus caseinilyticus</name>
    <dbReference type="NCBI Taxonomy" id="3034025"/>
    <lineage>
        <taxon>Archaea</taxon>
        <taxon>Methanobacteriati</taxon>
        <taxon>Methanobacteriota</taxon>
        <taxon>Stenosarchaea group</taxon>
        <taxon>Halobacteria</taxon>
        <taxon>Halobacteriales</taxon>
        <taxon>Haladaptataceae</taxon>
        <taxon>Halorussus</taxon>
    </lineage>
</organism>
<dbReference type="AlphaFoldDB" id="A0ABD5WEA9"/>
<feature type="region of interest" description="Disordered" evidence="1">
    <location>
        <begin position="1"/>
        <end position="40"/>
    </location>
</feature>
<reference evidence="2 3" key="1">
    <citation type="journal article" date="2019" name="Int. J. Syst. Evol. Microbiol.">
        <title>The Global Catalogue of Microorganisms (GCM) 10K type strain sequencing project: providing services to taxonomists for standard genome sequencing and annotation.</title>
        <authorList>
            <consortium name="The Broad Institute Genomics Platform"/>
            <consortium name="The Broad Institute Genome Sequencing Center for Infectious Disease"/>
            <person name="Wu L."/>
            <person name="Ma J."/>
        </authorList>
    </citation>
    <scope>NUCLEOTIDE SEQUENCE [LARGE SCALE GENOMIC DNA]</scope>
    <source>
        <strain evidence="2 3">DT72</strain>
    </source>
</reference>
<proteinExistence type="predicted"/>
<accession>A0ABD5WEA9</accession>
<evidence type="ECO:0000256" key="1">
    <source>
        <dbReference type="SAM" id="MobiDB-lite"/>
    </source>
</evidence>
<evidence type="ECO:0000313" key="3">
    <source>
        <dbReference type="Proteomes" id="UP001596407"/>
    </source>
</evidence>